<dbReference type="AlphaFoldDB" id="A0A401J6C1"/>
<dbReference type="Proteomes" id="UP000290975">
    <property type="component" value="Unassembled WGS sequence"/>
</dbReference>
<comment type="caution">
    <text evidence="2">The sequence shown here is derived from an EMBL/GenBank/DDBJ whole genome shotgun (WGS) entry which is preliminary data.</text>
</comment>
<evidence type="ECO:0000259" key="1">
    <source>
        <dbReference type="Pfam" id="PF01755"/>
    </source>
</evidence>
<dbReference type="GO" id="GO:0016740">
    <property type="term" value="F:transferase activity"/>
    <property type="evidence" value="ECO:0007669"/>
    <property type="project" value="UniProtKB-KW"/>
</dbReference>
<protein>
    <submittedName>
        <fullName evidence="2">Glycosyl transferase, family 25</fullName>
    </submittedName>
</protein>
<gene>
    <name evidence="2" type="ORF">MBESOW_P3424</name>
</gene>
<organism evidence="2 3">
    <name type="scientific">Sphingobium xenophagum</name>
    <dbReference type="NCBI Taxonomy" id="121428"/>
    <lineage>
        <taxon>Bacteria</taxon>
        <taxon>Pseudomonadati</taxon>
        <taxon>Pseudomonadota</taxon>
        <taxon>Alphaproteobacteria</taxon>
        <taxon>Sphingomonadales</taxon>
        <taxon>Sphingomonadaceae</taxon>
        <taxon>Sphingobium</taxon>
    </lineage>
</organism>
<keyword evidence="2" id="KW-0808">Transferase</keyword>
<feature type="domain" description="Glycosyl transferase family 25" evidence="1">
    <location>
        <begin position="23"/>
        <end position="189"/>
    </location>
</feature>
<evidence type="ECO:0000313" key="2">
    <source>
        <dbReference type="EMBL" id="GBH32185.1"/>
    </source>
</evidence>
<dbReference type="InterPro" id="IPR002654">
    <property type="entry name" value="Glyco_trans_25"/>
</dbReference>
<dbReference type="Pfam" id="PF01755">
    <property type="entry name" value="Glyco_transf_25"/>
    <property type="match status" value="1"/>
</dbReference>
<reference evidence="2 3" key="1">
    <citation type="submission" date="2014-12" db="EMBL/GenBank/DDBJ databases">
        <title>Whole genome sequencing of Sphingobium xenophagum OW59.</title>
        <authorList>
            <person name="Ohta Y."/>
            <person name="Nishi S."/>
            <person name="Hatada Y."/>
        </authorList>
    </citation>
    <scope>NUCLEOTIDE SEQUENCE [LARGE SCALE GENOMIC DNA]</scope>
    <source>
        <strain evidence="2 3">OW59</strain>
    </source>
</reference>
<sequence length="257" mass="28904">MALADAAAHGVVAVSVRTIIRCISLADAKTRREHMRAQLDRAGHEWTFFDACTALPADLPYDERASIAAHGRPLTKGELGCFASHWQLWQLIAAEQDDAVLLALEDDVLLDCFYFAKIDEVAAAMRPYGYLRLYAKVPAGLRLEGPFLDRHIGRFSGRPYGTQGYLLTPATARRFLASINQVVRPVDDEMDRFWAHGIPARTVFPFPLIELNFGSTIESKRRQGMPLTKPQRLRWETSKGVEKLRRHLANFTARLTG</sequence>
<dbReference type="CDD" id="cd06532">
    <property type="entry name" value="Glyco_transf_25"/>
    <property type="match status" value="1"/>
</dbReference>
<evidence type="ECO:0000313" key="3">
    <source>
        <dbReference type="Proteomes" id="UP000290975"/>
    </source>
</evidence>
<accession>A0A401J6C1</accession>
<name>A0A401J6C1_SPHXE</name>
<proteinExistence type="predicted"/>
<dbReference type="EMBL" id="BBQY01000028">
    <property type="protein sequence ID" value="GBH32185.1"/>
    <property type="molecule type" value="Genomic_DNA"/>
</dbReference>
<dbReference type="RefSeq" id="WP_130754112.1">
    <property type="nucleotide sequence ID" value="NZ_BBQY01000028.1"/>
</dbReference>
<keyword evidence="3" id="KW-1185">Reference proteome</keyword>